<feature type="region of interest" description="Disordered" evidence="1">
    <location>
        <begin position="654"/>
        <end position="695"/>
    </location>
</feature>
<dbReference type="OrthoDB" id="2444672at2759"/>
<accession>A0A9P3H158</accession>
<feature type="compositionally biased region" description="Low complexity" evidence="1">
    <location>
        <begin position="38"/>
        <end position="48"/>
    </location>
</feature>
<feature type="region of interest" description="Disordered" evidence="1">
    <location>
        <begin position="369"/>
        <end position="416"/>
    </location>
</feature>
<name>A0A9P3H158_9FUNG</name>
<keyword evidence="3" id="KW-1185">Reference proteome</keyword>
<evidence type="ECO:0000256" key="1">
    <source>
        <dbReference type="SAM" id="MobiDB-lite"/>
    </source>
</evidence>
<sequence length="695" mass="77637">MSNRLTPITRQSTSRLSPPTTRQSIPNRPFEQTTNNHSQSSSRSSRSQIPTKQPTVNLSQPSTEQYTGKRSQPPAEPSTSKRTRSRSIWKDAINRDMPGANYFLSTIPSKFDRLDYLKSRNATSDQKEALEFEWTSWMASFKESGVQCLRDASLKSNSSGRSQTFWDELTYQETIESQHRQIMDRRKLELRSQNVDQFGADGAAMTREIQKDMGVEVTLTSASAFLRTTSSAPIQPPSIGSSSSNSEPATDSYSYTIQIQKHFLSNFSSFADEPWTLSSGLVVDDVLWEYALTLQMEAPVHSFLIDCSNPNVRALFTDADWKEITGVDRKSRPSLPDWILSQLIAYSQKNTISEMHNFLRSGWAHLLQPSDDSSEEEAGKDQEKDEDAASDDDSGEEDYKDQVSSSGASAHSDDKTSEDILYKENLTMTLYRAVLNIYAELSSNSQEIRGHQNPEGWFATHVSDPLIDGLLGDLSNVQLLRGEKMSLSSSARKNLGRDVTSSKAFGRKLDGIFLSRNSSREYGAIEVGRKDEGAIGTKVLTDSLKTAKVLKDMFDHIFLTSKSQTFVKKRLEIVGILQSALRLQFVSVDFVAGRFLRMNEEKTLEVPRSLGDVRSLMLLIKEILVLGLRLERAEEIAKVAVTLDDKCFLNDLYDLPSTPPPNPTPNPATLQTPEKKASSSEGSMKTSSSTKAKRK</sequence>
<reference evidence="2" key="2">
    <citation type="journal article" date="2022" name="Microbiol. Resour. Announc.">
        <title>Whole-Genome Sequence of Entomortierella parvispora E1425, a Mucoromycotan Fungus Associated with Burkholderiaceae-Related Endosymbiotic Bacteria.</title>
        <authorList>
            <person name="Herlambang A."/>
            <person name="Guo Y."/>
            <person name="Takashima Y."/>
            <person name="Narisawa K."/>
            <person name="Ohta H."/>
            <person name="Nishizawa T."/>
        </authorList>
    </citation>
    <scope>NUCLEOTIDE SEQUENCE</scope>
    <source>
        <strain evidence="2">E1425</strain>
    </source>
</reference>
<evidence type="ECO:0000313" key="2">
    <source>
        <dbReference type="EMBL" id="GJJ67783.1"/>
    </source>
</evidence>
<organism evidence="2 3">
    <name type="scientific">Entomortierella parvispora</name>
    <dbReference type="NCBI Taxonomy" id="205924"/>
    <lineage>
        <taxon>Eukaryota</taxon>
        <taxon>Fungi</taxon>
        <taxon>Fungi incertae sedis</taxon>
        <taxon>Mucoromycota</taxon>
        <taxon>Mortierellomycotina</taxon>
        <taxon>Mortierellomycetes</taxon>
        <taxon>Mortierellales</taxon>
        <taxon>Mortierellaceae</taxon>
        <taxon>Entomortierella</taxon>
    </lineage>
</organism>
<dbReference type="EMBL" id="BQFW01000001">
    <property type="protein sequence ID" value="GJJ67783.1"/>
    <property type="molecule type" value="Genomic_DNA"/>
</dbReference>
<feature type="compositionally biased region" description="Pro residues" evidence="1">
    <location>
        <begin position="657"/>
        <end position="666"/>
    </location>
</feature>
<dbReference type="Proteomes" id="UP000827284">
    <property type="component" value="Unassembled WGS sequence"/>
</dbReference>
<evidence type="ECO:0000313" key="3">
    <source>
        <dbReference type="Proteomes" id="UP000827284"/>
    </source>
</evidence>
<dbReference type="AlphaFoldDB" id="A0A9P3H158"/>
<reference evidence="2" key="1">
    <citation type="submission" date="2021-11" db="EMBL/GenBank/DDBJ databases">
        <authorList>
            <person name="Herlambang A."/>
            <person name="Guo Y."/>
            <person name="Takashima Y."/>
            <person name="Nishizawa T."/>
        </authorList>
    </citation>
    <scope>NUCLEOTIDE SEQUENCE</scope>
    <source>
        <strain evidence="2">E1425</strain>
    </source>
</reference>
<protein>
    <submittedName>
        <fullName evidence="2">Uncharacterized protein</fullName>
    </submittedName>
</protein>
<comment type="caution">
    <text evidence="2">The sequence shown here is derived from an EMBL/GenBank/DDBJ whole genome shotgun (WGS) entry which is preliminary data.</text>
</comment>
<feature type="compositionally biased region" description="Low complexity" evidence="1">
    <location>
        <begin position="679"/>
        <end position="689"/>
    </location>
</feature>
<feature type="region of interest" description="Disordered" evidence="1">
    <location>
        <begin position="1"/>
        <end position="88"/>
    </location>
</feature>
<gene>
    <name evidence="2" type="ORF">EMPS_00129</name>
</gene>
<feature type="compositionally biased region" description="Polar residues" evidence="1">
    <location>
        <begin position="1"/>
        <end position="37"/>
    </location>
</feature>
<proteinExistence type="predicted"/>
<feature type="compositionally biased region" description="Acidic residues" evidence="1">
    <location>
        <begin position="384"/>
        <end position="399"/>
    </location>
</feature>
<feature type="compositionally biased region" description="Polar residues" evidence="1">
    <location>
        <begin position="49"/>
        <end position="70"/>
    </location>
</feature>